<evidence type="ECO:0000313" key="2">
    <source>
        <dbReference type="EMBL" id="PQJ52524.1"/>
    </source>
</evidence>
<dbReference type="EMBL" id="MSCH01000003">
    <property type="protein sequence ID" value="PQJ52524.1"/>
    <property type="molecule type" value="Genomic_DNA"/>
</dbReference>
<gene>
    <name evidence="2" type="ORF">BTO11_01905</name>
</gene>
<reference evidence="2 3" key="1">
    <citation type="submission" date="2016-12" db="EMBL/GenBank/DDBJ databases">
        <title>Diversity of luminous bacteria.</title>
        <authorList>
            <person name="Yoshizawa S."/>
            <person name="Kogure K."/>
        </authorList>
    </citation>
    <scope>NUCLEOTIDE SEQUENCE [LARGE SCALE GENOMIC DNA]</scope>
    <source>
        <strain evidence="2 3">SA4-48</strain>
    </source>
</reference>
<feature type="compositionally biased region" description="Low complexity" evidence="1">
    <location>
        <begin position="27"/>
        <end position="41"/>
    </location>
</feature>
<feature type="region of interest" description="Disordered" evidence="1">
    <location>
        <begin position="1"/>
        <end position="43"/>
    </location>
</feature>
<name>A0A2S7URA3_9GAMM</name>
<evidence type="ECO:0000256" key="1">
    <source>
        <dbReference type="SAM" id="MobiDB-lite"/>
    </source>
</evidence>
<protein>
    <submittedName>
        <fullName evidence="2">Uncharacterized protein</fullName>
    </submittedName>
</protein>
<comment type="caution">
    <text evidence="2">The sequence shown here is derived from an EMBL/GenBank/DDBJ whole genome shotgun (WGS) entry which is preliminary data.</text>
</comment>
<sequence length="231" mass="24826">MLNTINTTSTPLSQTYSGVTSTESVDSDAASTTTEQAAAASSDDDISLSTRAQKFNAIDNEFFRGDSLTSADIKTLVVRLHEYGLITSTEYSMLKGEDDTASEADADAVSEMMTQTLISYIDDLEQSLSVRDETDTFGSVGIDELQSALGSARTIINDVASAKTKSDFKQTVSENNKTLMEVVGSPEFSTMSADEQSTLNEIVKTLSVIEKLSLDQITNTSVSKYVAISKL</sequence>
<dbReference type="AlphaFoldDB" id="A0A2S7URA3"/>
<feature type="compositionally biased region" description="Polar residues" evidence="1">
    <location>
        <begin position="1"/>
        <end position="24"/>
    </location>
</feature>
<dbReference type="RefSeq" id="WP_105050985.1">
    <property type="nucleotide sequence ID" value="NZ_BMYG01000004.1"/>
</dbReference>
<accession>A0A2S7URA3</accession>
<dbReference type="OrthoDB" id="6291332at2"/>
<organism evidence="2 3">
    <name type="scientific">Psychrosphaera saromensis</name>
    <dbReference type="NCBI Taxonomy" id="716813"/>
    <lineage>
        <taxon>Bacteria</taxon>
        <taxon>Pseudomonadati</taxon>
        <taxon>Pseudomonadota</taxon>
        <taxon>Gammaproteobacteria</taxon>
        <taxon>Alteromonadales</taxon>
        <taxon>Pseudoalteromonadaceae</taxon>
        <taxon>Psychrosphaera</taxon>
    </lineage>
</organism>
<evidence type="ECO:0000313" key="3">
    <source>
        <dbReference type="Proteomes" id="UP000239007"/>
    </source>
</evidence>
<proteinExistence type="predicted"/>
<keyword evidence="3" id="KW-1185">Reference proteome</keyword>
<dbReference type="Proteomes" id="UP000239007">
    <property type="component" value="Unassembled WGS sequence"/>
</dbReference>